<sequence length="126" mass="14842">MKNEDSIYLNFMIDMKIMLDNLDDLKISKGYRQAIKFHGNKLERELEGIFSNWLKVMGKDMENLYFYSCKIRRQFNDIMKESSSDPVKMAMLKTILQEFKAGNIMQTDEEAINMIKSVKPDSIKKI</sequence>
<comment type="caution">
    <text evidence="1">The sequence shown here is derived from an EMBL/GenBank/DDBJ whole genome shotgun (WGS) entry which is preliminary data.</text>
</comment>
<evidence type="ECO:0000313" key="1">
    <source>
        <dbReference type="EMBL" id="GAG40327.1"/>
    </source>
</evidence>
<organism evidence="1">
    <name type="scientific">marine sediment metagenome</name>
    <dbReference type="NCBI Taxonomy" id="412755"/>
    <lineage>
        <taxon>unclassified sequences</taxon>
        <taxon>metagenomes</taxon>
        <taxon>ecological metagenomes</taxon>
    </lineage>
</organism>
<gene>
    <name evidence="1" type="ORF">S01H1_67688</name>
</gene>
<dbReference type="EMBL" id="BARS01044850">
    <property type="protein sequence ID" value="GAG40327.1"/>
    <property type="molecule type" value="Genomic_DNA"/>
</dbReference>
<reference evidence="1" key="1">
    <citation type="journal article" date="2014" name="Front. Microbiol.">
        <title>High frequency of phylogenetically diverse reductive dehalogenase-homologous genes in deep subseafloor sedimentary metagenomes.</title>
        <authorList>
            <person name="Kawai M."/>
            <person name="Futagami T."/>
            <person name="Toyoda A."/>
            <person name="Takaki Y."/>
            <person name="Nishi S."/>
            <person name="Hori S."/>
            <person name="Arai W."/>
            <person name="Tsubouchi T."/>
            <person name="Morono Y."/>
            <person name="Uchiyama I."/>
            <person name="Ito T."/>
            <person name="Fujiyama A."/>
            <person name="Inagaki F."/>
            <person name="Takami H."/>
        </authorList>
    </citation>
    <scope>NUCLEOTIDE SEQUENCE</scope>
    <source>
        <strain evidence="1">Expedition CK06-06</strain>
    </source>
</reference>
<name>X0XYP8_9ZZZZ</name>
<protein>
    <submittedName>
        <fullName evidence="1">Uncharacterized protein</fullName>
    </submittedName>
</protein>
<dbReference type="AlphaFoldDB" id="X0XYP8"/>
<accession>X0XYP8</accession>
<proteinExistence type="predicted"/>